<dbReference type="RefSeq" id="WP_083943234.1">
    <property type="nucleotide sequence ID" value="NZ_JACIED010000003.1"/>
</dbReference>
<gene>
    <name evidence="6" type="ORF">GGQ71_003055</name>
</gene>
<keyword evidence="2" id="KW-0805">Transcription regulation</keyword>
<protein>
    <submittedName>
        <fullName evidence="6">RNA polymerase sigma-70 factor (ECF subfamily)</fullName>
    </submittedName>
</protein>
<accession>A0A7W6MUY9</accession>
<dbReference type="InterPro" id="IPR007627">
    <property type="entry name" value="RNA_pol_sigma70_r2"/>
</dbReference>
<dbReference type="NCBIfam" id="TIGR02937">
    <property type="entry name" value="sigma70-ECF"/>
    <property type="match status" value="1"/>
</dbReference>
<dbReference type="GO" id="GO:0016987">
    <property type="term" value="F:sigma factor activity"/>
    <property type="evidence" value="ECO:0007669"/>
    <property type="project" value="UniProtKB-KW"/>
</dbReference>
<evidence type="ECO:0000313" key="6">
    <source>
        <dbReference type="EMBL" id="MBB4008775.1"/>
    </source>
</evidence>
<dbReference type="EMBL" id="JACIED010000003">
    <property type="protein sequence ID" value="MBB4008775.1"/>
    <property type="molecule type" value="Genomic_DNA"/>
</dbReference>
<dbReference type="InterPro" id="IPR014284">
    <property type="entry name" value="RNA_pol_sigma-70_dom"/>
</dbReference>
<dbReference type="GO" id="GO:0006352">
    <property type="term" value="P:DNA-templated transcription initiation"/>
    <property type="evidence" value="ECO:0007669"/>
    <property type="project" value="InterPro"/>
</dbReference>
<dbReference type="OrthoDB" id="9794372at2"/>
<dbReference type="AlphaFoldDB" id="A0A7W6MUY9"/>
<name>A0A7W6MUY9_9HYPH</name>
<dbReference type="PANTHER" id="PTHR43133">
    <property type="entry name" value="RNA POLYMERASE ECF-TYPE SIGMA FACTO"/>
    <property type="match status" value="1"/>
</dbReference>
<evidence type="ECO:0000256" key="1">
    <source>
        <dbReference type="ARBA" id="ARBA00010641"/>
    </source>
</evidence>
<keyword evidence="4" id="KW-0804">Transcription</keyword>
<evidence type="ECO:0000313" key="7">
    <source>
        <dbReference type="Proteomes" id="UP000544107"/>
    </source>
</evidence>
<sequence length="206" mass="23043">MANVFHSISDEQIKLALMIKPKLLAAARRITGCSSLAEDVVQDVLLQLIAKPLKPDIVMPISYVMRMVRNLATDHMRRLRYERGLFADEEEGETASDYGSPEEHLQEVEAYEAFRCTMESMPARTRKFYEEHFFEGVPQNIIARQAGVSCALVCGLLRDAHAQCLAAICPDGQPCRAQARKAKHIEAQVPLTQGRAPSPYREQTAA</sequence>
<dbReference type="SUPFAM" id="SSF88659">
    <property type="entry name" value="Sigma3 and sigma4 domains of RNA polymerase sigma factors"/>
    <property type="match status" value="1"/>
</dbReference>
<evidence type="ECO:0000256" key="2">
    <source>
        <dbReference type="ARBA" id="ARBA00023015"/>
    </source>
</evidence>
<dbReference type="SUPFAM" id="SSF88946">
    <property type="entry name" value="Sigma2 domain of RNA polymerase sigma factors"/>
    <property type="match status" value="1"/>
</dbReference>
<keyword evidence="3" id="KW-0731">Sigma factor</keyword>
<dbReference type="InterPro" id="IPR039425">
    <property type="entry name" value="RNA_pol_sigma-70-like"/>
</dbReference>
<evidence type="ECO:0000256" key="4">
    <source>
        <dbReference type="ARBA" id="ARBA00023163"/>
    </source>
</evidence>
<organism evidence="6 7">
    <name type="scientific">Allorhizobium taibaishanense</name>
    <dbReference type="NCBI Taxonomy" id="887144"/>
    <lineage>
        <taxon>Bacteria</taxon>
        <taxon>Pseudomonadati</taxon>
        <taxon>Pseudomonadota</taxon>
        <taxon>Alphaproteobacteria</taxon>
        <taxon>Hyphomicrobiales</taxon>
        <taxon>Rhizobiaceae</taxon>
        <taxon>Rhizobium/Agrobacterium group</taxon>
        <taxon>Allorhizobium</taxon>
    </lineage>
</organism>
<dbReference type="Gene3D" id="1.10.1740.10">
    <property type="match status" value="1"/>
</dbReference>
<dbReference type="InterPro" id="IPR013325">
    <property type="entry name" value="RNA_pol_sigma_r2"/>
</dbReference>
<evidence type="ECO:0000259" key="5">
    <source>
        <dbReference type="Pfam" id="PF04542"/>
    </source>
</evidence>
<comment type="caution">
    <text evidence="6">The sequence shown here is derived from an EMBL/GenBank/DDBJ whole genome shotgun (WGS) entry which is preliminary data.</text>
</comment>
<dbReference type="Pfam" id="PF04542">
    <property type="entry name" value="Sigma70_r2"/>
    <property type="match status" value="1"/>
</dbReference>
<proteinExistence type="inferred from homology"/>
<feature type="domain" description="RNA polymerase sigma-70 region 2" evidence="5">
    <location>
        <begin position="20"/>
        <end position="80"/>
    </location>
</feature>
<dbReference type="InterPro" id="IPR013324">
    <property type="entry name" value="RNA_pol_sigma_r3/r4-like"/>
</dbReference>
<dbReference type="Proteomes" id="UP000544107">
    <property type="component" value="Unassembled WGS sequence"/>
</dbReference>
<dbReference type="PANTHER" id="PTHR43133:SF63">
    <property type="entry name" value="RNA POLYMERASE SIGMA FACTOR FECI-RELATED"/>
    <property type="match status" value="1"/>
</dbReference>
<reference evidence="6 7" key="1">
    <citation type="submission" date="2020-08" db="EMBL/GenBank/DDBJ databases">
        <title>Genomic Encyclopedia of Type Strains, Phase IV (KMG-IV): sequencing the most valuable type-strain genomes for metagenomic binning, comparative biology and taxonomic classification.</title>
        <authorList>
            <person name="Goeker M."/>
        </authorList>
    </citation>
    <scope>NUCLEOTIDE SEQUENCE [LARGE SCALE GENOMIC DNA]</scope>
    <source>
        <strain evidence="6 7">DSM 100021</strain>
    </source>
</reference>
<evidence type="ECO:0000256" key="3">
    <source>
        <dbReference type="ARBA" id="ARBA00023082"/>
    </source>
</evidence>
<comment type="similarity">
    <text evidence="1">Belongs to the sigma-70 factor family. ECF subfamily.</text>
</comment>